<feature type="region of interest" description="Disordered" evidence="1">
    <location>
        <begin position="1"/>
        <end position="20"/>
    </location>
</feature>
<evidence type="ECO:0000313" key="2">
    <source>
        <dbReference type="EMBL" id="JAR87848.1"/>
    </source>
</evidence>
<evidence type="ECO:0000256" key="1">
    <source>
        <dbReference type="SAM" id="MobiDB-lite"/>
    </source>
</evidence>
<accession>A0A147BAQ2</accession>
<proteinExistence type="predicted"/>
<organism evidence="2">
    <name type="scientific">Ixodes ricinus</name>
    <name type="common">Common tick</name>
    <name type="synonym">Acarus ricinus</name>
    <dbReference type="NCBI Taxonomy" id="34613"/>
    <lineage>
        <taxon>Eukaryota</taxon>
        <taxon>Metazoa</taxon>
        <taxon>Ecdysozoa</taxon>
        <taxon>Arthropoda</taxon>
        <taxon>Chelicerata</taxon>
        <taxon>Arachnida</taxon>
        <taxon>Acari</taxon>
        <taxon>Parasitiformes</taxon>
        <taxon>Ixodida</taxon>
        <taxon>Ixodoidea</taxon>
        <taxon>Ixodidae</taxon>
        <taxon>Ixodinae</taxon>
        <taxon>Ixodes</taxon>
    </lineage>
</organism>
<protein>
    <submittedName>
        <fullName evidence="2">Uncharacterized protein</fullName>
    </submittedName>
</protein>
<reference evidence="2" key="1">
    <citation type="journal article" date="2018" name="PLoS Negl. Trop. Dis.">
        <title>Sialome diversity of ticks revealed by RNAseq of single tick salivary glands.</title>
        <authorList>
            <person name="Perner J."/>
            <person name="Kropackova S."/>
            <person name="Kopacek P."/>
            <person name="Ribeiro J.M."/>
        </authorList>
    </citation>
    <scope>NUCLEOTIDE SEQUENCE</scope>
    <source>
        <strain evidence="2">Siblings of single egg batch collected in Ceske Budejovice</strain>
        <tissue evidence="2">Salivary glands</tissue>
    </source>
</reference>
<name>A0A147BAQ2_IXORI</name>
<feature type="non-terminal residue" evidence="2">
    <location>
        <position position="172"/>
    </location>
</feature>
<feature type="compositionally biased region" description="Basic and acidic residues" evidence="1">
    <location>
        <begin position="1"/>
        <end position="15"/>
    </location>
</feature>
<sequence>LIERRGQGDSGKDLLPEAPETDGSDKIWTCMVYRGQHTKWWKRTRTLARNCHIPPQPLMDSKELEDNTAADARKARMLVQEEETRCWRNRMAQKSSPWMYGVQKDRIYWFYDNTGGSSFLFNAWAGTLRSRQWRAHFIEDLETACASCGTEAHSDGLPRYKAGARNGLVPGG</sequence>
<feature type="non-terminal residue" evidence="2">
    <location>
        <position position="1"/>
    </location>
</feature>
<dbReference type="EMBL" id="GEGO01007556">
    <property type="protein sequence ID" value="JAR87848.1"/>
    <property type="molecule type" value="Transcribed_RNA"/>
</dbReference>
<dbReference type="AlphaFoldDB" id="A0A147BAQ2"/>